<sequence length="796" mass="91345">MDQQEQSCKKHDFFMQSTREAFMRTCLSCGFVEELQLSQGKRKVDPWQGWLSAKIQPLSWPPCIKYSGTLQVYSYRPNMQTSLQSQPQMDRNPYIYRDLPKTSCIRLLEPLQGYRLDALSGRLFEVRWEQETCPSYSALSYTWADDKGDISPSNLIFLDEEQRVLRITRNCDRALRGLRQKNKSSLLWVDSICINQSSASERSHQVGLMKTIYSKATTVHAYVGEKECREDLTGTEAITLLKEIQGNGISSMLSGETSNIAILNNFFSRSYFARLWIVQELLLSQSITFHCGEVSLPVSNQSISQLYEQGIKVPSWVRFAGKAKSNTERTPMDLKDLLIATSVCRVTDLRDKVFGLLGLVSDVQASDLSPDYELMHIDPHRNQESLYGMPSWVPMWNTDMPLQGSENISRHIQQIELDCKRLPTYDSRVDNFTIRAIDGWSHDKISDCNNRGKLCKTVHSGSGFLASNIQTIPQTRTANGLEDNKYITTFWHLKGNIKIAVRRYRRPFWDARPLGCAHLIRVDGCALLFLACKTSDSLQYRLDSSCVAAIVCHIREPSPGGILKFDDLRRFSQFIPLTLEMVQFIAKWRNAVLTIASSDPADREHPPSIEDQSCHHSSLNEQEIYRPTWRSWGPFLALETWHMSENDIELQRQLPSLAEFWDKAHILHTWVRKWTMSALNLRKYRFTVLRHSNGLYPLERALRDCLGMSNALAGTFESIIGNNFTLQSFRLLEQLVDALTNPWHECVGSNLLGYQGTIEAKDIHPEYSHIKQTMEWKKVLTGLVRTDTEIEYVSFI</sequence>
<evidence type="ECO:0000313" key="3">
    <source>
        <dbReference type="Proteomes" id="UP000720189"/>
    </source>
</evidence>
<dbReference type="RefSeq" id="XP_046043161.1">
    <property type="nucleotide sequence ID" value="XM_046196285.1"/>
</dbReference>
<dbReference type="OrthoDB" id="2157530at2759"/>
<evidence type="ECO:0000259" key="1">
    <source>
        <dbReference type="Pfam" id="PF06985"/>
    </source>
</evidence>
<feature type="domain" description="Heterokaryon incompatibility" evidence="1">
    <location>
        <begin position="136"/>
        <end position="280"/>
    </location>
</feature>
<protein>
    <submittedName>
        <fullName evidence="2">Heterokaryon incompatibility protein-domain-containing protein</fullName>
    </submittedName>
</protein>
<dbReference type="InterPro" id="IPR010730">
    <property type="entry name" value="HET"/>
</dbReference>
<dbReference type="Proteomes" id="UP000720189">
    <property type="component" value="Unassembled WGS sequence"/>
</dbReference>
<proteinExistence type="predicted"/>
<dbReference type="EMBL" id="JAGMUX010000022">
    <property type="protein sequence ID" value="KAH7230523.1"/>
    <property type="molecule type" value="Genomic_DNA"/>
</dbReference>
<dbReference type="PANTHER" id="PTHR24148">
    <property type="entry name" value="ANKYRIN REPEAT DOMAIN-CONTAINING PROTEIN 39 HOMOLOG-RELATED"/>
    <property type="match status" value="1"/>
</dbReference>
<reference evidence="2" key="1">
    <citation type="journal article" date="2021" name="Nat. Commun.">
        <title>Genetic determinants of endophytism in the Arabidopsis root mycobiome.</title>
        <authorList>
            <person name="Mesny F."/>
            <person name="Miyauchi S."/>
            <person name="Thiergart T."/>
            <person name="Pickel B."/>
            <person name="Atanasova L."/>
            <person name="Karlsson M."/>
            <person name="Huettel B."/>
            <person name="Barry K.W."/>
            <person name="Haridas S."/>
            <person name="Chen C."/>
            <person name="Bauer D."/>
            <person name="Andreopoulos W."/>
            <person name="Pangilinan J."/>
            <person name="LaButti K."/>
            <person name="Riley R."/>
            <person name="Lipzen A."/>
            <person name="Clum A."/>
            <person name="Drula E."/>
            <person name="Henrissat B."/>
            <person name="Kohler A."/>
            <person name="Grigoriev I.V."/>
            <person name="Martin F.M."/>
            <person name="Hacquard S."/>
        </authorList>
    </citation>
    <scope>NUCLEOTIDE SEQUENCE</scope>
    <source>
        <strain evidence="2">MPI-CAGE-AT-0023</strain>
    </source>
</reference>
<evidence type="ECO:0000313" key="2">
    <source>
        <dbReference type="EMBL" id="KAH7230523.1"/>
    </source>
</evidence>
<keyword evidence="3" id="KW-1185">Reference proteome</keyword>
<dbReference type="PANTHER" id="PTHR24148:SF73">
    <property type="entry name" value="HET DOMAIN PROTEIN (AFU_ORTHOLOGUE AFUA_8G01020)"/>
    <property type="match status" value="1"/>
</dbReference>
<accession>A0A9P9G1E6</accession>
<comment type="caution">
    <text evidence="2">The sequence shown here is derived from an EMBL/GenBank/DDBJ whole genome shotgun (WGS) entry which is preliminary data.</text>
</comment>
<name>A0A9P9G1E6_FUSRE</name>
<gene>
    <name evidence="2" type="ORF">BKA55DRAFT_598744</name>
</gene>
<dbReference type="InterPro" id="IPR052895">
    <property type="entry name" value="HetReg/Transcr_Mod"/>
</dbReference>
<organism evidence="2 3">
    <name type="scientific">Fusarium redolens</name>
    <dbReference type="NCBI Taxonomy" id="48865"/>
    <lineage>
        <taxon>Eukaryota</taxon>
        <taxon>Fungi</taxon>
        <taxon>Dikarya</taxon>
        <taxon>Ascomycota</taxon>
        <taxon>Pezizomycotina</taxon>
        <taxon>Sordariomycetes</taxon>
        <taxon>Hypocreomycetidae</taxon>
        <taxon>Hypocreales</taxon>
        <taxon>Nectriaceae</taxon>
        <taxon>Fusarium</taxon>
        <taxon>Fusarium redolens species complex</taxon>
    </lineage>
</organism>
<dbReference type="GeneID" id="70226239"/>
<dbReference type="AlphaFoldDB" id="A0A9P9G1E6"/>
<dbReference type="Pfam" id="PF06985">
    <property type="entry name" value="HET"/>
    <property type="match status" value="1"/>
</dbReference>